<accession>I0UY70</accession>
<feature type="domain" description="DNA methylase adenine-specific" evidence="1">
    <location>
        <begin position="137"/>
        <end position="401"/>
    </location>
</feature>
<dbReference type="Pfam" id="PF02384">
    <property type="entry name" value="N6_Mtase"/>
    <property type="match status" value="1"/>
</dbReference>
<dbReference type="InterPro" id="IPR029063">
    <property type="entry name" value="SAM-dependent_MTases_sf"/>
</dbReference>
<dbReference type="GO" id="GO:0003677">
    <property type="term" value="F:DNA binding"/>
    <property type="evidence" value="ECO:0007669"/>
    <property type="project" value="InterPro"/>
</dbReference>
<dbReference type="Gene3D" id="3.40.50.150">
    <property type="entry name" value="Vaccinia Virus protein VP39"/>
    <property type="match status" value="1"/>
</dbReference>
<dbReference type="InterPro" id="IPR009061">
    <property type="entry name" value="DNA-bd_dom_put_sf"/>
</dbReference>
<dbReference type="Proteomes" id="UP000004691">
    <property type="component" value="Unassembled WGS sequence"/>
</dbReference>
<evidence type="ECO:0000259" key="1">
    <source>
        <dbReference type="Pfam" id="PF02384"/>
    </source>
</evidence>
<dbReference type="STRING" id="882086.SacxiDRAFT_0548"/>
<dbReference type="SUPFAM" id="SSF53335">
    <property type="entry name" value="S-adenosyl-L-methionine-dependent methyltransferases"/>
    <property type="match status" value="1"/>
</dbReference>
<evidence type="ECO:0000313" key="2">
    <source>
        <dbReference type="EMBL" id="EID52823.1"/>
    </source>
</evidence>
<dbReference type="PRINTS" id="PR00507">
    <property type="entry name" value="N12N6MTFRASE"/>
</dbReference>
<dbReference type="CDD" id="cd02440">
    <property type="entry name" value="AdoMet_MTases"/>
    <property type="match status" value="1"/>
</dbReference>
<keyword evidence="2" id="KW-0808">Transferase</keyword>
<dbReference type="eggNOG" id="COG0286">
    <property type="taxonomic scope" value="Bacteria"/>
</dbReference>
<protein>
    <submittedName>
        <fullName evidence="2">Type I restriction-modification system methyltransferase subunit</fullName>
    </submittedName>
</protein>
<dbReference type="SUPFAM" id="SSF46955">
    <property type="entry name" value="Putative DNA-binding domain"/>
    <property type="match status" value="1"/>
</dbReference>
<evidence type="ECO:0000313" key="3">
    <source>
        <dbReference type="Proteomes" id="UP000004691"/>
    </source>
</evidence>
<dbReference type="InterPro" id="IPR003356">
    <property type="entry name" value="DNA_methylase_A-5"/>
</dbReference>
<gene>
    <name evidence="2" type="ORF">SacxiDRAFT_0548</name>
</gene>
<reference evidence="2 3" key="1">
    <citation type="submission" date="2012-01" db="EMBL/GenBank/DDBJ databases">
        <title>Improved High-Quality Draft sequence of Saccharomonospora xinjiangensis XJ-54.</title>
        <authorList>
            <consortium name="US DOE Joint Genome Institute"/>
            <person name="Lucas S."/>
            <person name="Han J."/>
            <person name="Lapidus A."/>
            <person name="Cheng J.-F."/>
            <person name="Goodwin L."/>
            <person name="Pitluck S."/>
            <person name="Peters L."/>
            <person name="Mikhailova N."/>
            <person name="Teshima H."/>
            <person name="Detter J.C."/>
            <person name="Han C."/>
            <person name="Tapia R."/>
            <person name="Land M."/>
            <person name="Hauser L."/>
            <person name="Kyrpides N."/>
            <person name="Ivanova N."/>
            <person name="Pagani I."/>
            <person name="Brambilla E.-M."/>
            <person name="Klenk H.-P."/>
            <person name="Woyke T."/>
        </authorList>
    </citation>
    <scope>NUCLEOTIDE SEQUENCE [LARGE SCALE GENOMIC DNA]</scope>
    <source>
        <strain evidence="2 3">XJ-54</strain>
    </source>
</reference>
<dbReference type="EMBL" id="JH636049">
    <property type="protein sequence ID" value="EID52823.1"/>
    <property type="molecule type" value="Genomic_DNA"/>
</dbReference>
<dbReference type="HOGENOM" id="CLU_022127_0_0_11"/>
<dbReference type="AlphaFoldDB" id="I0UY70"/>
<keyword evidence="3" id="KW-1185">Reference proteome</keyword>
<name>I0UY70_9PSEU</name>
<dbReference type="InterPro" id="IPR052916">
    <property type="entry name" value="Type-I_RE_MTase_Subunit"/>
</dbReference>
<dbReference type="PANTHER" id="PTHR42998">
    <property type="entry name" value="TYPE I RESTRICTION ENZYME HINDVIIP M PROTEIN-RELATED"/>
    <property type="match status" value="1"/>
</dbReference>
<dbReference type="InterPro" id="IPR036388">
    <property type="entry name" value="WH-like_DNA-bd_sf"/>
</dbReference>
<dbReference type="Gene3D" id="1.10.10.10">
    <property type="entry name" value="Winged helix-like DNA-binding domain superfamily/Winged helix DNA-binding domain"/>
    <property type="match status" value="1"/>
</dbReference>
<keyword evidence="2" id="KW-0489">Methyltransferase</keyword>
<dbReference type="GO" id="GO:0008170">
    <property type="term" value="F:N-methyltransferase activity"/>
    <property type="evidence" value="ECO:0007669"/>
    <property type="project" value="InterPro"/>
</dbReference>
<dbReference type="GO" id="GO:0032259">
    <property type="term" value="P:methylation"/>
    <property type="evidence" value="ECO:0007669"/>
    <property type="project" value="UniProtKB-KW"/>
</dbReference>
<organism evidence="2 3">
    <name type="scientific">Saccharomonospora xinjiangensis XJ-54</name>
    <dbReference type="NCBI Taxonomy" id="882086"/>
    <lineage>
        <taxon>Bacteria</taxon>
        <taxon>Bacillati</taxon>
        <taxon>Actinomycetota</taxon>
        <taxon>Actinomycetes</taxon>
        <taxon>Pseudonocardiales</taxon>
        <taxon>Pseudonocardiaceae</taxon>
        <taxon>Saccharomonospora</taxon>
    </lineage>
</organism>
<dbReference type="RefSeq" id="WP_006236928.1">
    <property type="nucleotide sequence ID" value="NZ_JH636049.1"/>
</dbReference>
<proteinExistence type="predicted"/>
<dbReference type="OrthoDB" id="9784823at2"/>
<sequence>MSDGTLVTAAEIARMASVGRAAVSNWRRRHTDFPAPVAGPGGTPVFRLDEVERWLRERGKLTGSGPSDTVWRALEGDANVLERIADVATYLHEPGTTTLPEGVRRVLGDLDARSRDELVESLCGRAFERQQRQHLVSPPELARLMVELAGPVTGTVFDPACGPGNILRAAAEAGAERLAGQELDPVLARLARARLQGSRPATIVDGDALRADAFSELRADAVVCDPPFGYRDWGHEELGIDPRWEYGVPVKGEPELAWVQHCLAHVTPEGTVVVALPAGVAFRRSGRAIRQALLRRGGLRAMIALPAGVLMSTGIAVHLWVLRDPGTRGAEPVLLVDTGHHQPPRRGQVDWNAIHRDVLGSWQEFRKTGTVEEVPGQRKVVEPIELLDEDVDLTPARHLPQQPTALDLDVVDQARERLVRSLNKLGDLLPTVREARQGGRTSTTISDLARAGALVLRQQLGPLDTAETGDGPRVLTGRDVATGREPTERYAGDRDDVVPLRPGDLVVPLLAAGGGKPATRVIEADDLVLGPNLCLIRVDPTKLDVHFLAGQIRGGSTPRGSSTTASGVHRIDVRRAEIPVLDLGVQRRLGAAFRRLVEFTAGLRDASDVGERLARQLTDGLADGAVVPGE</sequence>
<dbReference type="PANTHER" id="PTHR42998:SF1">
    <property type="entry name" value="TYPE I RESTRICTION ENZYME HINDI METHYLASE SUBUNIT"/>
    <property type="match status" value="1"/>
</dbReference>